<feature type="active site" description="Proton donor" evidence="6">
    <location>
        <position position="330"/>
    </location>
</feature>
<evidence type="ECO:0000259" key="8">
    <source>
        <dbReference type="Pfam" id="PF00728"/>
    </source>
</evidence>
<evidence type="ECO:0000256" key="1">
    <source>
        <dbReference type="ARBA" id="ARBA00001231"/>
    </source>
</evidence>
<dbReference type="PRINTS" id="PR00738">
    <property type="entry name" value="GLHYDRLASE20"/>
</dbReference>
<evidence type="ECO:0000256" key="3">
    <source>
        <dbReference type="ARBA" id="ARBA00012663"/>
    </source>
</evidence>
<dbReference type="SUPFAM" id="SSF51445">
    <property type="entry name" value="(Trans)glycosidases"/>
    <property type="match status" value="1"/>
</dbReference>
<feature type="domain" description="Beta-hexosaminidase bacterial type N-terminal" evidence="9">
    <location>
        <begin position="24"/>
        <end position="153"/>
    </location>
</feature>
<dbReference type="PANTHER" id="PTHR22600">
    <property type="entry name" value="BETA-HEXOSAMINIDASE"/>
    <property type="match status" value="1"/>
</dbReference>
<feature type="domain" description="Glycoside hydrolase family 20 catalytic" evidence="8">
    <location>
        <begin position="156"/>
        <end position="498"/>
    </location>
</feature>
<evidence type="ECO:0000256" key="5">
    <source>
        <dbReference type="ARBA" id="ARBA00023295"/>
    </source>
</evidence>
<evidence type="ECO:0000256" key="4">
    <source>
        <dbReference type="ARBA" id="ARBA00022801"/>
    </source>
</evidence>
<feature type="chain" id="PRO_5019333528" description="beta-N-acetylhexosaminidase" evidence="7">
    <location>
        <begin position="20"/>
        <end position="533"/>
    </location>
</feature>
<keyword evidence="5 10" id="KW-0326">Glycosidase</keyword>
<dbReference type="Pfam" id="PF00728">
    <property type="entry name" value="Glyco_hydro_20"/>
    <property type="match status" value="1"/>
</dbReference>
<dbReference type="GO" id="GO:0030203">
    <property type="term" value="P:glycosaminoglycan metabolic process"/>
    <property type="evidence" value="ECO:0007669"/>
    <property type="project" value="TreeGrafter"/>
</dbReference>
<evidence type="ECO:0000256" key="2">
    <source>
        <dbReference type="ARBA" id="ARBA00006285"/>
    </source>
</evidence>
<dbReference type="AlphaFoldDB" id="A0A448L4N0"/>
<dbReference type="Gene3D" id="3.20.20.80">
    <property type="entry name" value="Glycosidases"/>
    <property type="match status" value="1"/>
</dbReference>
<evidence type="ECO:0000256" key="7">
    <source>
        <dbReference type="SAM" id="SignalP"/>
    </source>
</evidence>
<dbReference type="GO" id="GO:0004563">
    <property type="term" value="F:beta-N-acetylhexosaminidase activity"/>
    <property type="evidence" value="ECO:0007669"/>
    <property type="project" value="UniProtKB-EC"/>
</dbReference>
<dbReference type="RefSeq" id="WP_018919933.1">
    <property type="nucleotide sequence ID" value="NZ_LR134384.1"/>
</dbReference>
<dbReference type="GO" id="GO:0016020">
    <property type="term" value="C:membrane"/>
    <property type="evidence" value="ECO:0007669"/>
    <property type="project" value="TreeGrafter"/>
</dbReference>
<dbReference type="KEGG" id="poc:NCTC13071_00898"/>
<evidence type="ECO:0000313" key="10">
    <source>
        <dbReference type="EMBL" id="VEH14912.1"/>
    </source>
</evidence>
<dbReference type="EC" id="3.2.1.52" evidence="3"/>
<name>A0A448L4N0_9BACT</name>
<accession>A0A448L4N0</accession>
<dbReference type="InterPro" id="IPR017853">
    <property type="entry name" value="GH"/>
</dbReference>
<protein>
    <recommendedName>
        <fullName evidence="3">beta-N-acetylhexosaminidase</fullName>
        <ecNumber evidence="3">3.2.1.52</ecNumber>
    </recommendedName>
</protein>
<keyword evidence="4 10" id="KW-0378">Hydrolase</keyword>
<comment type="catalytic activity">
    <reaction evidence="1">
        <text>Hydrolysis of terminal non-reducing N-acetyl-D-hexosamine residues in N-acetyl-beta-D-hexosaminides.</text>
        <dbReference type="EC" id="3.2.1.52"/>
    </reaction>
</comment>
<sequence>MKKSIILSLLLMSVITLHAQRADYSVVPMPQQIHLTGKSMFRLSASTRIVYPEADEEMERNARFLQDYVREITGIRPVLSTNVLQSRGDVIRLVIGGDIKHDEGYTLSVSQKGVAIKGRTAAGVFYGIQTFRKALPVGKTAFVDLPAVEIIDAPRFTYRGMMLDCGRHFFPVKFIKEVIGLMAMHNMNRFHWHLTEDQGWRIEIKKYPLLTAVGSNRPETVIGRNSSVCDGTPYGGYYTQDEAREIMEYARQRHVVVVPEIDMPGHQLAALASIPTLGCTGGPYQVGTRWGVFDDILCLGNEQTYQFCEDVLTELMDIFPSEIIHIGGDEAPTIRMTNCEKCQKLMQREHLTPKTIQGYFTNRIEKFINSKGRRIMGWDEILGGNIHQSAIIHCWRDPVYGIRAAQKGHDVIMSPSKYCYFNRNQANPKTSNEPFSNDLYLPLDSVYNMVIVPNDISFENRKHIIGVEACLWTEYIAVPNHAEYMMLPRMAALAENAWCLQKGSYSAFIPRLSRLKSLYDACHLHYGKHYWER</sequence>
<dbReference type="InterPro" id="IPR015883">
    <property type="entry name" value="Glyco_hydro_20_cat"/>
</dbReference>
<dbReference type="InterPro" id="IPR025705">
    <property type="entry name" value="Beta_hexosaminidase_sua/sub"/>
</dbReference>
<proteinExistence type="inferred from homology"/>
<dbReference type="Proteomes" id="UP000274578">
    <property type="component" value="Chromosome 1"/>
</dbReference>
<dbReference type="Gene3D" id="3.30.379.10">
    <property type="entry name" value="Chitobiase/beta-hexosaminidase domain 2-like"/>
    <property type="match status" value="1"/>
</dbReference>
<organism evidence="10 11">
    <name type="scientific">Segatella oris</name>
    <dbReference type="NCBI Taxonomy" id="28135"/>
    <lineage>
        <taxon>Bacteria</taxon>
        <taxon>Pseudomonadati</taxon>
        <taxon>Bacteroidota</taxon>
        <taxon>Bacteroidia</taxon>
        <taxon>Bacteroidales</taxon>
        <taxon>Prevotellaceae</taxon>
        <taxon>Segatella</taxon>
    </lineage>
</organism>
<dbReference type="GO" id="GO:0005975">
    <property type="term" value="P:carbohydrate metabolic process"/>
    <property type="evidence" value="ECO:0007669"/>
    <property type="project" value="InterPro"/>
</dbReference>
<dbReference type="Pfam" id="PF02838">
    <property type="entry name" value="Glyco_hydro_20b"/>
    <property type="match status" value="1"/>
</dbReference>
<evidence type="ECO:0000313" key="11">
    <source>
        <dbReference type="Proteomes" id="UP000274578"/>
    </source>
</evidence>
<dbReference type="InterPro" id="IPR029018">
    <property type="entry name" value="Hex-like_dom2"/>
</dbReference>
<reference evidence="10 11" key="1">
    <citation type="submission" date="2018-12" db="EMBL/GenBank/DDBJ databases">
        <authorList>
            <consortium name="Pathogen Informatics"/>
        </authorList>
    </citation>
    <scope>NUCLEOTIDE SEQUENCE [LARGE SCALE GENOMIC DNA]</scope>
    <source>
        <strain evidence="10 11">NCTC13071</strain>
    </source>
</reference>
<keyword evidence="7" id="KW-0732">Signal</keyword>
<dbReference type="InterPro" id="IPR015882">
    <property type="entry name" value="HEX_bac_N"/>
</dbReference>
<dbReference type="SUPFAM" id="SSF55545">
    <property type="entry name" value="beta-N-acetylhexosaminidase-like domain"/>
    <property type="match status" value="1"/>
</dbReference>
<dbReference type="EMBL" id="LR134384">
    <property type="protein sequence ID" value="VEH14912.1"/>
    <property type="molecule type" value="Genomic_DNA"/>
</dbReference>
<evidence type="ECO:0000256" key="6">
    <source>
        <dbReference type="PIRSR" id="PIRSR625705-1"/>
    </source>
</evidence>
<feature type="signal peptide" evidence="7">
    <location>
        <begin position="1"/>
        <end position="19"/>
    </location>
</feature>
<dbReference type="CDD" id="cd06563">
    <property type="entry name" value="GH20_chitobiase-like"/>
    <property type="match status" value="1"/>
</dbReference>
<dbReference type="GeneID" id="85011773"/>
<evidence type="ECO:0000259" key="9">
    <source>
        <dbReference type="Pfam" id="PF02838"/>
    </source>
</evidence>
<dbReference type="PANTHER" id="PTHR22600:SF57">
    <property type="entry name" value="BETA-N-ACETYLHEXOSAMINIDASE"/>
    <property type="match status" value="1"/>
</dbReference>
<comment type="similarity">
    <text evidence="2">Belongs to the glycosyl hydrolase 20 family.</text>
</comment>
<gene>
    <name evidence="10" type="primary">exo I_3</name>
    <name evidence="10" type="ORF">NCTC13071_00898</name>
</gene>